<dbReference type="InterPro" id="IPR036565">
    <property type="entry name" value="Mur-like_cat_sf"/>
</dbReference>
<dbReference type="AlphaFoldDB" id="A0A813CAN5"/>
<protein>
    <submittedName>
        <fullName evidence="6">MurF protein</fullName>
    </submittedName>
</protein>
<name>A0A813CAN5_9DINO</name>
<evidence type="ECO:0000256" key="3">
    <source>
        <dbReference type="ARBA" id="ARBA00022840"/>
    </source>
</evidence>
<dbReference type="Proteomes" id="UP000601435">
    <property type="component" value="Unassembled WGS sequence"/>
</dbReference>
<dbReference type="SUPFAM" id="SSF63418">
    <property type="entry name" value="MurE/MurF N-terminal domain"/>
    <property type="match status" value="1"/>
</dbReference>
<dbReference type="InterPro" id="IPR013221">
    <property type="entry name" value="Mur_ligase_cen"/>
</dbReference>
<keyword evidence="2" id="KW-0547">Nucleotide-binding</keyword>
<dbReference type="Pfam" id="PF08245">
    <property type="entry name" value="Mur_ligase_M"/>
    <property type="match status" value="1"/>
</dbReference>
<dbReference type="SUPFAM" id="SSF53244">
    <property type="entry name" value="MurD-like peptide ligases, peptide-binding domain"/>
    <property type="match status" value="1"/>
</dbReference>
<organism evidence="6 7">
    <name type="scientific">Symbiodinium necroappetens</name>
    <dbReference type="NCBI Taxonomy" id="1628268"/>
    <lineage>
        <taxon>Eukaryota</taxon>
        <taxon>Sar</taxon>
        <taxon>Alveolata</taxon>
        <taxon>Dinophyceae</taxon>
        <taxon>Suessiales</taxon>
        <taxon>Symbiodiniaceae</taxon>
        <taxon>Symbiodinium</taxon>
    </lineage>
</organism>
<reference evidence="6" key="1">
    <citation type="submission" date="2021-02" db="EMBL/GenBank/DDBJ databases">
        <authorList>
            <person name="Dougan E. K."/>
            <person name="Rhodes N."/>
            <person name="Thang M."/>
            <person name="Chan C."/>
        </authorList>
    </citation>
    <scope>NUCLEOTIDE SEQUENCE</scope>
</reference>
<feature type="domain" description="Mur ligase central" evidence="5">
    <location>
        <begin position="164"/>
        <end position="274"/>
    </location>
</feature>
<dbReference type="OrthoDB" id="426068at2759"/>
<dbReference type="PANTHER" id="PTHR43024:SF1">
    <property type="entry name" value="UDP-N-ACETYLMURAMOYL-TRIPEPTIDE--D-ALANYL-D-ALANINE LIGASE"/>
    <property type="match status" value="1"/>
</dbReference>
<dbReference type="Gene3D" id="3.40.1390.10">
    <property type="entry name" value="MurE/MurF, N-terminal domain"/>
    <property type="match status" value="1"/>
</dbReference>
<feature type="non-terminal residue" evidence="6">
    <location>
        <position position="1"/>
    </location>
</feature>
<dbReference type="InterPro" id="IPR000713">
    <property type="entry name" value="Mur_ligase_N"/>
</dbReference>
<evidence type="ECO:0000259" key="5">
    <source>
        <dbReference type="Pfam" id="PF08245"/>
    </source>
</evidence>
<feature type="domain" description="Mur ligase N-terminal catalytic" evidence="4">
    <location>
        <begin position="80"/>
        <end position="153"/>
    </location>
</feature>
<dbReference type="SUPFAM" id="SSF53623">
    <property type="entry name" value="MurD-like peptide ligases, catalytic domain"/>
    <property type="match status" value="1"/>
</dbReference>
<keyword evidence="7" id="KW-1185">Reference proteome</keyword>
<dbReference type="GO" id="GO:0016881">
    <property type="term" value="F:acid-amino acid ligase activity"/>
    <property type="evidence" value="ECO:0007669"/>
    <property type="project" value="InterPro"/>
</dbReference>
<dbReference type="EMBL" id="CAJNJA010094111">
    <property type="protein sequence ID" value="CAE7941503.1"/>
    <property type="molecule type" value="Genomic_DNA"/>
</dbReference>
<evidence type="ECO:0000256" key="1">
    <source>
        <dbReference type="ARBA" id="ARBA00022598"/>
    </source>
</evidence>
<comment type="caution">
    <text evidence="6">The sequence shown here is derived from an EMBL/GenBank/DDBJ whole genome shotgun (WGS) entry which is preliminary data.</text>
</comment>
<dbReference type="Pfam" id="PF01225">
    <property type="entry name" value="Mur_ligase"/>
    <property type="match status" value="1"/>
</dbReference>
<gene>
    <name evidence="6" type="primary">murF</name>
    <name evidence="6" type="ORF">SNEC2469_LOCUS34303</name>
</gene>
<dbReference type="Gene3D" id="3.90.190.20">
    <property type="entry name" value="Mur ligase, C-terminal domain"/>
    <property type="match status" value="1"/>
</dbReference>
<evidence type="ECO:0000313" key="7">
    <source>
        <dbReference type="Proteomes" id="UP000601435"/>
    </source>
</evidence>
<evidence type="ECO:0000313" key="6">
    <source>
        <dbReference type="EMBL" id="CAE7941503.1"/>
    </source>
</evidence>
<feature type="non-terminal residue" evidence="6">
    <location>
        <position position="274"/>
    </location>
</feature>
<dbReference type="InterPro" id="IPR036615">
    <property type="entry name" value="Mur_ligase_C_dom_sf"/>
</dbReference>
<evidence type="ECO:0000256" key="2">
    <source>
        <dbReference type="ARBA" id="ARBA00022741"/>
    </source>
</evidence>
<dbReference type="InterPro" id="IPR035911">
    <property type="entry name" value="MurE/MurF_N"/>
</dbReference>
<sequence length="274" mass="27975">DPAAIRAEILPACPGATEIGDRRAAIHFALARLDAGDVLVIAGKGHETGQIVGDTVLPFDDREEAIAATGGSGPAGWRANGVSIDSRTVQAGDLFVALEGPTFDGHDFVADALAKGAAAAVVHRRPSGELAGAAPLLSVDDTLEALRALARAARQRSRARVCAVTGSSGKTSTKEALRACLAAQGETFASAASLNNHWGVPLSLARLPRSAAFGVFELGMNHAGEIAPLSELVRPDVAVITTIGLAHIEFFDSQAGIADAKSEIFAGMGPEGTA</sequence>
<keyword evidence="3" id="KW-0067">ATP-binding</keyword>
<evidence type="ECO:0000259" key="4">
    <source>
        <dbReference type="Pfam" id="PF01225"/>
    </source>
</evidence>
<dbReference type="InterPro" id="IPR051046">
    <property type="entry name" value="MurCDEF_CellWall_CoF430Synth"/>
</dbReference>
<dbReference type="Gene3D" id="3.40.1190.10">
    <property type="entry name" value="Mur-like, catalytic domain"/>
    <property type="match status" value="1"/>
</dbReference>
<keyword evidence="1" id="KW-0436">Ligase</keyword>
<dbReference type="PANTHER" id="PTHR43024">
    <property type="entry name" value="UDP-N-ACETYLMURAMOYL-TRIPEPTIDE--D-ALANYL-D-ALANINE LIGASE"/>
    <property type="match status" value="1"/>
</dbReference>
<accession>A0A813CAN5</accession>
<proteinExistence type="predicted"/>
<dbReference type="GO" id="GO:0005524">
    <property type="term" value="F:ATP binding"/>
    <property type="evidence" value="ECO:0007669"/>
    <property type="project" value="UniProtKB-KW"/>
</dbReference>